<dbReference type="CDD" id="cd11613">
    <property type="entry name" value="SAF_AH_GD"/>
    <property type="match status" value="1"/>
</dbReference>
<evidence type="ECO:0000256" key="2">
    <source>
        <dbReference type="ARBA" id="ARBA00023239"/>
    </source>
</evidence>
<dbReference type="AlphaFoldDB" id="A0A0J6E6L8"/>
<evidence type="ECO:0000313" key="4">
    <source>
        <dbReference type="EMBL" id="KRT94348.1"/>
    </source>
</evidence>
<reference evidence="5 7" key="3">
    <citation type="submission" date="2023-03" db="EMBL/GenBank/DDBJ databases">
        <title>Agriculturally important microbes genome sequencing.</title>
        <authorList>
            <person name="Dunlap C."/>
        </authorList>
    </citation>
    <scope>NUCLEOTIDE SEQUENCE [LARGE SCALE GENOMIC DNA]</scope>
    <source>
        <strain evidence="5 7">CBP-3203</strain>
    </source>
</reference>
<dbReference type="PANTHER" id="PTHR30536">
    <property type="entry name" value="ALTRONATE/GALACTARATE DEHYDRATASE"/>
    <property type="match status" value="1"/>
</dbReference>
<keyword evidence="4" id="KW-0378">Hydrolase</keyword>
<dbReference type="PATRIC" id="fig|1664069.3.peg.4926"/>
<proteinExistence type="inferred from homology"/>
<evidence type="ECO:0000313" key="6">
    <source>
        <dbReference type="Proteomes" id="UP000036168"/>
    </source>
</evidence>
<dbReference type="PANTHER" id="PTHR30536:SF5">
    <property type="entry name" value="ALTRONATE DEHYDRATASE"/>
    <property type="match status" value="1"/>
</dbReference>
<keyword evidence="2" id="KW-0456">Lyase</keyword>
<dbReference type="Pfam" id="PF20629">
    <property type="entry name" value="GD_AH_C"/>
    <property type="match status" value="1"/>
</dbReference>
<dbReference type="InterPro" id="IPR052172">
    <property type="entry name" value="UxaA_altronate/galactarate_dh"/>
</dbReference>
<dbReference type="GO" id="GO:0016829">
    <property type="term" value="F:lyase activity"/>
    <property type="evidence" value="ECO:0007669"/>
    <property type="project" value="UniProtKB-KW"/>
</dbReference>
<dbReference type="Pfam" id="PF08666">
    <property type="entry name" value="SAF"/>
    <property type="match status" value="1"/>
</dbReference>
<dbReference type="Proteomes" id="UP001341297">
    <property type="component" value="Unassembled WGS sequence"/>
</dbReference>
<evidence type="ECO:0000259" key="3">
    <source>
        <dbReference type="SMART" id="SM00858"/>
    </source>
</evidence>
<dbReference type="InterPro" id="IPR048332">
    <property type="entry name" value="GD_AH_C"/>
</dbReference>
<dbReference type="GO" id="GO:0019698">
    <property type="term" value="P:D-galacturonate catabolic process"/>
    <property type="evidence" value="ECO:0007669"/>
    <property type="project" value="TreeGrafter"/>
</dbReference>
<evidence type="ECO:0000256" key="1">
    <source>
        <dbReference type="ARBA" id="ARBA00010986"/>
    </source>
</evidence>
<dbReference type="Pfam" id="PF04295">
    <property type="entry name" value="GD_AH_second"/>
    <property type="match status" value="1"/>
</dbReference>
<dbReference type="EMBL" id="LECW02000012">
    <property type="protein sequence ID" value="KRT94348.1"/>
    <property type="molecule type" value="Genomic_DNA"/>
</dbReference>
<comment type="similarity">
    <text evidence="1">Belongs to the UxaA family.</text>
</comment>
<accession>A0A0J6EX22</accession>
<dbReference type="OrthoDB" id="9804574at2"/>
<dbReference type="Proteomes" id="UP000036168">
    <property type="component" value="Unassembled WGS sequence"/>
</dbReference>
<evidence type="ECO:0000313" key="5">
    <source>
        <dbReference type="EMBL" id="MEC0485880.1"/>
    </source>
</evidence>
<evidence type="ECO:0000313" key="7">
    <source>
        <dbReference type="Proteomes" id="UP001341297"/>
    </source>
</evidence>
<protein>
    <submittedName>
        <fullName evidence="5">Altronate dehydratase family protein</fullName>
    </submittedName>
    <submittedName>
        <fullName evidence="4">Altronate hydrolase</fullName>
    </submittedName>
</protein>
<dbReference type="Gene3D" id="2.30.130.110">
    <property type="match status" value="1"/>
</dbReference>
<organism evidence="4 6">
    <name type="scientific">Bacillus glycinifermentans</name>
    <dbReference type="NCBI Taxonomy" id="1664069"/>
    <lineage>
        <taxon>Bacteria</taxon>
        <taxon>Bacillati</taxon>
        <taxon>Bacillota</taxon>
        <taxon>Bacilli</taxon>
        <taxon>Bacillales</taxon>
        <taxon>Bacillaceae</taxon>
        <taxon>Bacillus</taxon>
    </lineage>
</organism>
<name>A0A0J6E6L8_9BACI</name>
<keyword evidence="7" id="KW-1185">Reference proteome</keyword>
<dbReference type="InterPro" id="IPR013974">
    <property type="entry name" value="SAF"/>
</dbReference>
<dbReference type="EMBL" id="JARRTL010000011">
    <property type="protein sequence ID" value="MEC0485880.1"/>
    <property type="molecule type" value="Genomic_DNA"/>
</dbReference>
<sequence>MKDFLIINPSDNVGIALRDLQAGETITAGDQTIQIKGPVIKGHKFALTDIAENENVIKYGFPIGHATEPIEKGEWVHTNNTKTNLGGVEEYSYQPKFTENPYRKEPLTFKGFKRKDGSTGIRNELWIVPTVGCVNGVAELIIKEFTAEIGDIAPFESVHVLKHQYGCSQLGDDHINTRTILSNAVKHPNAGGVLVLGLGCENNGIHEFREALGDYDEDRVKFLLSQEVADEVAEGVKLLKDIYEHAKSDRREDVPLSELKIGLKCGGSDGFSGITANPLLGRLSDFLIAQGGTAVLTEVPEMFGAETLLMERAENEEVFHKIVRLINDFKQYFIDHRQPVYENPSPGNKAGGITTLEDKSLGCTQKAGTSKVTDVLEYGELLRKKGLNLLSAPGNDLVASSALAASGCQIVLFTTGRGTPFGTFVPTMKISTNTNIYETKPHWIDFNAGRVLEDLSEEEMLRELIAYLLEAASGKQLSNEKNGFRELAIFKTGVTL</sequence>
<reference evidence="4" key="2">
    <citation type="submission" date="2015-10" db="EMBL/GenBank/DDBJ databases">
        <authorList>
            <person name="Gilbert D.G."/>
        </authorList>
    </citation>
    <scope>NUCLEOTIDE SEQUENCE</scope>
    <source>
        <strain evidence="4">GO-13</strain>
    </source>
</reference>
<dbReference type="SMART" id="SM00858">
    <property type="entry name" value="SAF"/>
    <property type="match status" value="1"/>
</dbReference>
<comment type="caution">
    <text evidence="4">The sequence shown here is derived from an EMBL/GenBank/DDBJ whole genome shotgun (WGS) entry which is preliminary data.</text>
</comment>
<reference evidence="4 6" key="1">
    <citation type="journal article" date="2015" name="Int. J. Syst. Evol. Microbiol.">
        <title>Bacillus glycinifermentans sp. nov., isolated from fermented soybean paste.</title>
        <authorList>
            <person name="Kim S.J."/>
            <person name="Dunlap C.A."/>
            <person name="Kwon S.W."/>
            <person name="Rooney A.P."/>
        </authorList>
    </citation>
    <scope>NUCLEOTIDE SEQUENCE [LARGE SCALE GENOMIC DNA]</scope>
    <source>
        <strain evidence="4 6">GO-13</strain>
    </source>
</reference>
<feature type="domain" description="SAF" evidence="3">
    <location>
        <begin position="11"/>
        <end position="82"/>
    </location>
</feature>
<dbReference type="RefSeq" id="WP_048353259.1">
    <property type="nucleotide sequence ID" value="NZ_CP095476.1"/>
</dbReference>
<dbReference type="InterPro" id="IPR044144">
    <property type="entry name" value="SAF_UxaA/GarD"/>
</dbReference>
<gene>
    <name evidence="4" type="ORF">AB447_203420</name>
    <name evidence="5" type="ORF">P8828_13730</name>
</gene>
<dbReference type="GO" id="GO:0016787">
    <property type="term" value="F:hydrolase activity"/>
    <property type="evidence" value="ECO:0007669"/>
    <property type="project" value="UniProtKB-KW"/>
</dbReference>
<dbReference type="InterPro" id="IPR007392">
    <property type="entry name" value="GD_AH_second"/>
</dbReference>
<dbReference type="STRING" id="1664069.BGLY_3902"/>
<accession>A0A0J6E6L8</accession>